<dbReference type="PROSITE" id="PS51671">
    <property type="entry name" value="ACT"/>
    <property type="match status" value="1"/>
</dbReference>
<dbReference type="PROSITE" id="PS51171">
    <property type="entry name" value="PREPHENATE_DEHYDR_3"/>
    <property type="match status" value="1"/>
</dbReference>
<comment type="catalytic activity">
    <reaction evidence="1">
        <text>chorismate = prephenate</text>
        <dbReference type="Rhea" id="RHEA:13897"/>
        <dbReference type="ChEBI" id="CHEBI:29748"/>
        <dbReference type="ChEBI" id="CHEBI:29934"/>
        <dbReference type="EC" id="5.4.99.5"/>
    </reaction>
</comment>
<comment type="catalytic activity">
    <reaction evidence="17">
        <text>prephenate + H(+) = 3-phenylpyruvate + CO2 + H2O</text>
        <dbReference type="Rhea" id="RHEA:21648"/>
        <dbReference type="ChEBI" id="CHEBI:15377"/>
        <dbReference type="ChEBI" id="CHEBI:15378"/>
        <dbReference type="ChEBI" id="CHEBI:16526"/>
        <dbReference type="ChEBI" id="CHEBI:18005"/>
        <dbReference type="ChEBI" id="CHEBI:29934"/>
        <dbReference type="EC" id="4.2.1.51"/>
    </reaction>
</comment>
<evidence type="ECO:0000256" key="6">
    <source>
        <dbReference type="ARBA" id="ARBA00013147"/>
    </source>
</evidence>
<keyword evidence="8" id="KW-0963">Cytoplasm</keyword>
<dbReference type="PIRSF" id="PIRSF001500">
    <property type="entry name" value="Chor_mut_pdt_Ppr"/>
    <property type="match status" value="1"/>
</dbReference>
<comment type="pathway">
    <text evidence="4">Amino-acid biosynthesis; L-phenylalanine biosynthesis; phenylpyruvate from prephenate: step 1/1.</text>
</comment>
<evidence type="ECO:0000256" key="7">
    <source>
        <dbReference type="ARBA" id="ARBA00014401"/>
    </source>
</evidence>
<dbReference type="Pfam" id="PF01817">
    <property type="entry name" value="CM_2"/>
    <property type="match status" value="1"/>
</dbReference>
<dbReference type="GO" id="GO:0046417">
    <property type="term" value="P:chorismate metabolic process"/>
    <property type="evidence" value="ECO:0007669"/>
    <property type="project" value="InterPro"/>
</dbReference>
<dbReference type="Gene3D" id="1.20.59.10">
    <property type="entry name" value="Chorismate mutase"/>
    <property type="match status" value="1"/>
</dbReference>
<evidence type="ECO:0000256" key="17">
    <source>
        <dbReference type="ARBA" id="ARBA00047848"/>
    </source>
</evidence>
<protein>
    <recommendedName>
        <fullName evidence="7">Bifunctional chorismate mutase/prephenate dehydratase</fullName>
        <ecNumber evidence="6">4.2.1.51</ecNumber>
    </recommendedName>
    <alternativeName>
        <fullName evidence="16">Chorismate mutase-prephenate dehydratase</fullName>
    </alternativeName>
    <alternativeName>
        <fullName evidence="15">p-protein</fullName>
    </alternativeName>
</protein>
<evidence type="ECO:0000256" key="16">
    <source>
        <dbReference type="ARBA" id="ARBA00031520"/>
    </source>
</evidence>
<gene>
    <name evidence="21" type="ORF">MNBD_GAMMA16-545</name>
</gene>
<dbReference type="InterPro" id="IPR008242">
    <property type="entry name" value="Chor_mutase/pphenate_deHydtase"/>
</dbReference>
<dbReference type="SMART" id="SM00830">
    <property type="entry name" value="CM_2"/>
    <property type="match status" value="1"/>
</dbReference>
<evidence type="ECO:0000313" key="21">
    <source>
        <dbReference type="EMBL" id="VAW84604.1"/>
    </source>
</evidence>
<evidence type="ECO:0000256" key="2">
    <source>
        <dbReference type="ARBA" id="ARBA00002364"/>
    </source>
</evidence>
<keyword evidence="12 21" id="KW-0413">Isomerase</keyword>
<dbReference type="PROSITE" id="PS51168">
    <property type="entry name" value="CHORISMATE_MUT_2"/>
    <property type="match status" value="1"/>
</dbReference>
<dbReference type="InterPro" id="IPR010957">
    <property type="entry name" value="G/b/e-P-prot_chorismate_mutase"/>
</dbReference>
<keyword evidence="13 21" id="KW-0456">Lyase</keyword>
<evidence type="ECO:0000256" key="10">
    <source>
        <dbReference type="ARBA" id="ARBA00023141"/>
    </source>
</evidence>
<dbReference type="SUPFAM" id="SSF53850">
    <property type="entry name" value="Periplasmic binding protein-like II"/>
    <property type="match status" value="1"/>
</dbReference>
<dbReference type="GO" id="GO:0004106">
    <property type="term" value="F:chorismate mutase activity"/>
    <property type="evidence" value="ECO:0007669"/>
    <property type="project" value="UniProtKB-EC"/>
</dbReference>
<dbReference type="FunFam" id="3.40.190.10:FF:000029">
    <property type="entry name" value="Chorismate mutase/Prephenate dehydratase"/>
    <property type="match status" value="1"/>
</dbReference>
<reference evidence="21" key="1">
    <citation type="submission" date="2018-06" db="EMBL/GenBank/DDBJ databases">
        <authorList>
            <person name="Zhirakovskaya E."/>
        </authorList>
    </citation>
    <scope>NUCLEOTIDE SEQUENCE</scope>
</reference>
<dbReference type="InterPro" id="IPR001086">
    <property type="entry name" value="Preph_deHydtase"/>
</dbReference>
<keyword evidence="14" id="KW-0511">Multifunctional enzyme</keyword>
<comment type="subcellular location">
    <subcellularLocation>
        <location evidence="3">Cytoplasm</location>
    </subcellularLocation>
</comment>
<feature type="domain" description="Chorismate mutase" evidence="18">
    <location>
        <begin position="1"/>
        <end position="92"/>
    </location>
</feature>
<name>A0A3B0ZT52_9ZZZZ</name>
<feature type="domain" description="ACT" evidence="20">
    <location>
        <begin position="279"/>
        <end position="356"/>
    </location>
</feature>
<dbReference type="EMBL" id="UOFO01000048">
    <property type="protein sequence ID" value="VAW84604.1"/>
    <property type="molecule type" value="Genomic_DNA"/>
</dbReference>
<dbReference type="Gene3D" id="3.30.70.260">
    <property type="match status" value="1"/>
</dbReference>
<dbReference type="InterPro" id="IPR036263">
    <property type="entry name" value="Chorismate_II_sf"/>
</dbReference>
<comment type="function">
    <text evidence="2">Catalyzes the Claisen rearrangement of chorismate to prephenate and the decarboxylation/dehydration of prephenate to phenylpyruvate.</text>
</comment>
<evidence type="ECO:0000256" key="1">
    <source>
        <dbReference type="ARBA" id="ARBA00000824"/>
    </source>
</evidence>
<dbReference type="GO" id="GO:0005737">
    <property type="term" value="C:cytoplasm"/>
    <property type="evidence" value="ECO:0007669"/>
    <property type="project" value="UniProtKB-SubCell"/>
</dbReference>
<evidence type="ECO:0000256" key="13">
    <source>
        <dbReference type="ARBA" id="ARBA00023239"/>
    </source>
</evidence>
<dbReference type="CDD" id="cd04905">
    <property type="entry name" value="ACT_CM-PDT"/>
    <property type="match status" value="1"/>
</dbReference>
<dbReference type="GO" id="GO:0004664">
    <property type="term" value="F:prephenate dehydratase activity"/>
    <property type="evidence" value="ECO:0007669"/>
    <property type="project" value="UniProtKB-EC"/>
</dbReference>
<accession>A0A3B0ZT52</accession>
<evidence type="ECO:0000256" key="5">
    <source>
        <dbReference type="ARBA" id="ARBA00004817"/>
    </source>
</evidence>
<dbReference type="SUPFAM" id="SSF48600">
    <property type="entry name" value="Chorismate mutase II"/>
    <property type="match status" value="1"/>
</dbReference>
<dbReference type="GO" id="GO:0009094">
    <property type="term" value="P:L-phenylalanine biosynthetic process"/>
    <property type="evidence" value="ECO:0007669"/>
    <property type="project" value="UniProtKB-UniPathway"/>
</dbReference>
<keyword evidence="9" id="KW-0028">Amino-acid biosynthesis</keyword>
<dbReference type="UniPathway" id="UPA00120">
    <property type="reaction ID" value="UER00203"/>
</dbReference>
<evidence type="ECO:0000259" key="18">
    <source>
        <dbReference type="PROSITE" id="PS51168"/>
    </source>
</evidence>
<dbReference type="AlphaFoldDB" id="A0A3B0ZT52"/>
<evidence type="ECO:0000256" key="8">
    <source>
        <dbReference type="ARBA" id="ARBA00022490"/>
    </source>
</evidence>
<dbReference type="PANTHER" id="PTHR21022:SF19">
    <property type="entry name" value="PREPHENATE DEHYDRATASE-RELATED"/>
    <property type="match status" value="1"/>
</dbReference>
<evidence type="ECO:0000256" key="9">
    <source>
        <dbReference type="ARBA" id="ARBA00022605"/>
    </source>
</evidence>
<keyword evidence="11" id="KW-0584">Phenylalanine biosynthesis</keyword>
<dbReference type="NCBIfam" id="TIGR01807">
    <property type="entry name" value="CM_P2"/>
    <property type="match status" value="1"/>
</dbReference>
<dbReference type="PROSITE" id="PS00858">
    <property type="entry name" value="PREPHENATE_DEHYDR_2"/>
    <property type="match status" value="1"/>
</dbReference>
<dbReference type="InterPro" id="IPR002912">
    <property type="entry name" value="ACT_dom"/>
</dbReference>
<dbReference type="Pfam" id="PF01842">
    <property type="entry name" value="ACT"/>
    <property type="match status" value="1"/>
</dbReference>
<dbReference type="CDD" id="cd13630">
    <property type="entry name" value="PBP2_PDT_1"/>
    <property type="match status" value="1"/>
</dbReference>
<dbReference type="InterPro" id="IPR002701">
    <property type="entry name" value="CM_II_prokaryot"/>
</dbReference>
<dbReference type="EC" id="4.2.1.51" evidence="6"/>
<dbReference type="FunFam" id="3.30.70.260:FF:000012">
    <property type="entry name" value="Prephenate dehydratase"/>
    <property type="match status" value="1"/>
</dbReference>
<feature type="domain" description="Prephenate dehydratase" evidence="19">
    <location>
        <begin position="92"/>
        <end position="267"/>
    </location>
</feature>
<evidence type="ECO:0000256" key="11">
    <source>
        <dbReference type="ARBA" id="ARBA00023222"/>
    </source>
</evidence>
<dbReference type="InterPro" id="IPR036979">
    <property type="entry name" value="CM_dom_sf"/>
</dbReference>
<evidence type="ECO:0000256" key="14">
    <source>
        <dbReference type="ARBA" id="ARBA00023268"/>
    </source>
</evidence>
<dbReference type="Gene3D" id="3.40.190.10">
    <property type="entry name" value="Periplasmic binding protein-like II"/>
    <property type="match status" value="2"/>
</dbReference>
<evidence type="ECO:0000256" key="12">
    <source>
        <dbReference type="ARBA" id="ARBA00023235"/>
    </source>
</evidence>
<evidence type="ECO:0000256" key="15">
    <source>
        <dbReference type="ARBA" id="ARBA00031175"/>
    </source>
</evidence>
<comment type="pathway">
    <text evidence="5">Metabolic intermediate biosynthesis; prephenate biosynthesis; prephenate from chorismate: step 1/1.</text>
</comment>
<evidence type="ECO:0000256" key="4">
    <source>
        <dbReference type="ARBA" id="ARBA00004741"/>
    </source>
</evidence>
<dbReference type="InterPro" id="IPR045865">
    <property type="entry name" value="ACT-like_dom_sf"/>
</dbReference>
<keyword evidence="10" id="KW-0057">Aromatic amino acid biosynthesis</keyword>
<evidence type="ECO:0000259" key="19">
    <source>
        <dbReference type="PROSITE" id="PS51171"/>
    </source>
</evidence>
<dbReference type="NCBIfam" id="NF008865">
    <property type="entry name" value="PRK11898.1"/>
    <property type="match status" value="1"/>
</dbReference>
<organism evidence="21">
    <name type="scientific">hydrothermal vent metagenome</name>
    <dbReference type="NCBI Taxonomy" id="652676"/>
    <lineage>
        <taxon>unclassified sequences</taxon>
        <taxon>metagenomes</taxon>
        <taxon>ecological metagenomes</taxon>
    </lineage>
</organism>
<proteinExistence type="predicted"/>
<dbReference type="InterPro" id="IPR018528">
    <property type="entry name" value="Preph_deHydtase_CS"/>
</dbReference>
<dbReference type="PANTHER" id="PTHR21022">
    <property type="entry name" value="PREPHENATE DEHYDRATASE P PROTEIN"/>
    <property type="match status" value="1"/>
</dbReference>
<dbReference type="Pfam" id="PF00800">
    <property type="entry name" value="PDT"/>
    <property type="match status" value="1"/>
</dbReference>
<dbReference type="SUPFAM" id="SSF55021">
    <property type="entry name" value="ACT-like"/>
    <property type="match status" value="1"/>
</dbReference>
<sequence>MSDNTSLDSVRERIDQLDVQIQDLIVQRAACAIQIADLKGREANTVYYRPEREAQVLRRVMARNCGDLETKAMARIFREMMAACLAIEQPLSVAFLGPEGTYTQEAARKHFGQASNMIPVTNIENVFHEVESERVHYGVVAVENSTEGSVTLTLDMFLDSPLKICGEVALRIRHCLLSHHEALSDIKMVYGHQQALSQCRNWLNTHLHDVEQIAVRSNAEAARIAAETVGAAAIAGERAAEVYQHNILERSIEDNSNNTTRFLILSSAFPPASGVDKTSLLVTTGNQPGTLHKVLSPFVKHKVSMTRIESRPSRRGTWDYVFFIDIEGHIEDANVAAAVQALEKTSVMVKLLGSYPNSVL</sequence>
<evidence type="ECO:0000256" key="3">
    <source>
        <dbReference type="ARBA" id="ARBA00004496"/>
    </source>
</evidence>
<dbReference type="UniPathway" id="UPA00121">
    <property type="reaction ID" value="UER00345"/>
</dbReference>
<evidence type="ECO:0000259" key="20">
    <source>
        <dbReference type="PROSITE" id="PS51671"/>
    </source>
</evidence>